<proteinExistence type="predicted"/>
<organism evidence="3 4">
    <name type="scientific">Pseudomonas aeruginosa</name>
    <dbReference type="NCBI Taxonomy" id="287"/>
    <lineage>
        <taxon>Bacteria</taxon>
        <taxon>Pseudomonadati</taxon>
        <taxon>Pseudomonadota</taxon>
        <taxon>Gammaproteobacteria</taxon>
        <taxon>Pseudomonadales</taxon>
        <taxon>Pseudomonadaceae</taxon>
        <taxon>Pseudomonas</taxon>
    </lineage>
</organism>
<evidence type="ECO:0000256" key="2">
    <source>
        <dbReference type="SAM" id="SignalP"/>
    </source>
</evidence>
<evidence type="ECO:0000313" key="4">
    <source>
        <dbReference type="Proteomes" id="UP001297540"/>
    </source>
</evidence>
<feature type="signal peptide" evidence="2">
    <location>
        <begin position="1"/>
        <end position="23"/>
    </location>
</feature>
<feature type="region of interest" description="Disordered" evidence="1">
    <location>
        <begin position="65"/>
        <end position="88"/>
    </location>
</feature>
<dbReference type="RefSeq" id="WP_261659644.1">
    <property type="nucleotide sequence ID" value="NZ_JAZHAQ010000001.1"/>
</dbReference>
<evidence type="ECO:0000256" key="1">
    <source>
        <dbReference type="SAM" id="MobiDB-lite"/>
    </source>
</evidence>
<dbReference type="EMBL" id="CP136986">
    <property type="protein sequence ID" value="WOS76442.1"/>
    <property type="molecule type" value="Genomic_DNA"/>
</dbReference>
<feature type="chain" id="PRO_5042887721" evidence="2">
    <location>
        <begin position="24"/>
        <end position="88"/>
    </location>
</feature>
<dbReference type="Proteomes" id="UP001297540">
    <property type="component" value="Chromosome"/>
</dbReference>
<reference evidence="3" key="1">
    <citation type="submission" date="2023-06" db="EMBL/GenBank/DDBJ databases">
        <authorList>
            <consortium name="Clinical and Environmental Microbiology Branch: Whole genome sequencing antimicrobial resistance pathogens in the healthcare setting"/>
        </authorList>
    </citation>
    <scope>NUCLEOTIDE SEQUENCE</scope>
    <source>
        <strain evidence="3">2021CK-01020</strain>
    </source>
</reference>
<evidence type="ECO:0000313" key="3">
    <source>
        <dbReference type="EMBL" id="WOS76442.1"/>
    </source>
</evidence>
<accession>A0AAQ3QZP2</accession>
<keyword evidence="2" id="KW-0732">Signal</keyword>
<reference evidence="3" key="2">
    <citation type="submission" date="2023-10" db="EMBL/GenBank/DDBJ databases">
        <title>Pathogen: clinical or host-associated sample.</title>
        <authorList>
            <person name="Hergert J."/>
            <person name="Casey R."/>
            <person name="Wagner J."/>
            <person name="Young E.L."/>
            <person name="Oakeson K.F."/>
        </authorList>
    </citation>
    <scope>NUCLEOTIDE SEQUENCE</scope>
    <source>
        <strain evidence="3">2021CK-01020</strain>
    </source>
</reference>
<protein>
    <submittedName>
        <fullName evidence="3">Uncharacterized protein</fullName>
    </submittedName>
</protein>
<gene>
    <name evidence="3" type="ORF">L4V69_28705</name>
</gene>
<dbReference type="AlphaFoldDB" id="A0AAQ3QZP2"/>
<name>A0AAQ3QZP2_PSEAI</name>
<sequence length="88" mass="9367">MNTRPFLIAALVSASLASPLAIAHTGGHDDDEKAMPKTCEQLADTKRYISDVAYPEVKKLKDQCDAAAKKKPAATPAPATRQSSDGRN</sequence>